<reference evidence="1 3" key="2">
    <citation type="journal article" date="2011" name="Mol. Biol. Evol.">
        <title>Comparative genomic analysis of fruiting body formation in Myxococcales.</title>
        <authorList>
            <person name="Huntley S."/>
            <person name="Hamann N."/>
            <person name="Wegener-Feldbrugge S."/>
            <person name="Treuner-Lange A."/>
            <person name="Kube M."/>
            <person name="Reinhardt R."/>
            <person name="Klages S."/>
            <person name="Muller R."/>
            <person name="Ronning C.M."/>
            <person name="Nierman W.C."/>
            <person name="Sogaard-Andersen L."/>
        </authorList>
    </citation>
    <scope>NUCLEOTIDE SEQUENCE [LARGE SCALE GENOMIC DNA]</scope>
    <source>
        <strain evidence="1 3">DW4/3-1</strain>
    </source>
</reference>
<dbReference type="AlphaFoldDB" id="Q093B9"/>
<dbReference type="Proteomes" id="UP000032702">
    <property type="component" value="Unassembled WGS sequence"/>
</dbReference>
<accession>Q093B9</accession>
<organism evidence="2 4">
    <name type="scientific">Stigmatella aurantiaca (strain DW4/3-1)</name>
    <dbReference type="NCBI Taxonomy" id="378806"/>
    <lineage>
        <taxon>Bacteria</taxon>
        <taxon>Pseudomonadati</taxon>
        <taxon>Myxococcota</taxon>
        <taxon>Myxococcia</taxon>
        <taxon>Myxococcales</taxon>
        <taxon>Cystobacterineae</taxon>
        <taxon>Archangiaceae</taxon>
        <taxon>Stigmatella</taxon>
    </lineage>
</organism>
<dbReference type="KEGG" id="sur:STAUR_8365"/>
<evidence type="ECO:0000313" key="1">
    <source>
        <dbReference type="EMBL" id="ADO76119.1"/>
    </source>
</evidence>
<keyword evidence="3" id="KW-1185">Reference proteome</keyword>
<proteinExistence type="predicted"/>
<evidence type="ECO:0000313" key="4">
    <source>
        <dbReference type="Proteomes" id="UP000032702"/>
    </source>
</evidence>
<name>Q093B9_STIAD</name>
<dbReference type="EMBL" id="AAMD01000046">
    <property type="protein sequence ID" value="EAU66840.1"/>
    <property type="molecule type" value="Genomic_DNA"/>
</dbReference>
<evidence type="ECO:0000313" key="3">
    <source>
        <dbReference type="Proteomes" id="UP000001351"/>
    </source>
</evidence>
<sequence length="80" mass="8044">MTDSQGAAVSLSVNVLSGASSGNAALNISFNLWPSVCPGTWTNASSRSASFVPSSIPAGACNNCLLPVRSLRLSGADGHH</sequence>
<evidence type="ECO:0000313" key="2">
    <source>
        <dbReference type="EMBL" id="EAU66840.1"/>
    </source>
</evidence>
<dbReference type="Proteomes" id="UP000001351">
    <property type="component" value="Chromosome"/>
</dbReference>
<dbReference type="STRING" id="378806.STAUR_8365"/>
<dbReference type="eggNOG" id="COG3055">
    <property type="taxonomic scope" value="Bacteria"/>
</dbReference>
<dbReference type="EMBL" id="CP002271">
    <property type="protein sequence ID" value="ADO76119.1"/>
    <property type="molecule type" value="Genomic_DNA"/>
</dbReference>
<reference evidence="2 4" key="1">
    <citation type="submission" date="2006-04" db="EMBL/GenBank/DDBJ databases">
        <authorList>
            <person name="Nierman W.C."/>
        </authorList>
    </citation>
    <scope>NUCLEOTIDE SEQUENCE [LARGE SCALE GENOMIC DNA]</scope>
    <source>
        <strain evidence="2 4">DW4/3-1</strain>
    </source>
</reference>
<gene>
    <name evidence="1" type="ordered locus">STAUR_8365</name>
    <name evidence="2" type="ORF">STIAU_3044</name>
</gene>
<dbReference type="HOGENOM" id="CLU_2588065_0_0_7"/>
<protein>
    <submittedName>
        <fullName evidence="2">Uncharacterized protein</fullName>
    </submittedName>
</protein>